<dbReference type="CDD" id="cd00165">
    <property type="entry name" value="S4"/>
    <property type="match status" value="1"/>
</dbReference>
<dbReference type="EMBL" id="JANFZH010000036">
    <property type="protein sequence ID" value="MCQ4841043.1"/>
    <property type="molecule type" value="Genomic_DNA"/>
</dbReference>
<dbReference type="InterPro" id="IPR036986">
    <property type="entry name" value="S4_RNA-bd_sf"/>
</dbReference>
<dbReference type="RefSeq" id="WP_187127744.1">
    <property type="nucleotide sequence ID" value="NZ_JBKYGZ010000005.1"/>
</dbReference>
<gene>
    <name evidence="3" type="ORF">NE695_14095</name>
</gene>
<dbReference type="Proteomes" id="UP001524473">
    <property type="component" value="Unassembled WGS sequence"/>
</dbReference>
<evidence type="ECO:0000313" key="3">
    <source>
        <dbReference type="EMBL" id="MCQ4841043.1"/>
    </source>
</evidence>
<dbReference type="Pfam" id="PF17774">
    <property type="entry name" value="YlmH_RBD"/>
    <property type="match status" value="1"/>
</dbReference>
<dbReference type="Gene3D" id="3.30.70.330">
    <property type="match status" value="1"/>
</dbReference>
<reference evidence="3 4" key="1">
    <citation type="submission" date="2022-06" db="EMBL/GenBank/DDBJ databases">
        <title>Isolation of gut microbiota from human fecal samples.</title>
        <authorList>
            <person name="Pamer E.G."/>
            <person name="Barat B."/>
            <person name="Waligurski E."/>
            <person name="Medina S."/>
            <person name="Paddock L."/>
            <person name="Mostad J."/>
        </authorList>
    </citation>
    <scope>NUCLEOTIDE SEQUENCE [LARGE SCALE GENOMIC DNA]</scope>
    <source>
        <strain evidence="3 4">DFI.9.73</strain>
    </source>
</reference>
<proteinExistence type="predicted"/>
<dbReference type="Gene3D" id="3.30.1370.160">
    <property type="match status" value="1"/>
</dbReference>
<accession>A0ABT1S281</accession>
<keyword evidence="4" id="KW-1185">Reference proteome</keyword>
<name>A0ABT1S281_9FIRM</name>
<evidence type="ECO:0000256" key="1">
    <source>
        <dbReference type="PROSITE-ProRule" id="PRU00182"/>
    </source>
</evidence>
<dbReference type="InterPro" id="IPR040591">
    <property type="entry name" value="RqcP2_RBD"/>
</dbReference>
<comment type="caution">
    <text evidence="3">The sequence shown here is derived from an EMBL/GenBank/DDBJ whole genome shotgun (WGS) entry which is preliminary data.</text>
</comment>
<sequence length="223" mass="24767">MGFLNENESAFAWDFLKRGAAAGTPMFWGGYEEAERKLLGLFPDYLEPDQNLFPLMPLTFFYRKEDALTHRDFLGALMSLGVERSVVGDILPESGRCVVFVRSELADYFCLNLRKIGNVGVRVQEGAEMPLPLGHEFQEISGVVASQRLDCIVALLCKTSREKASGLILSGMVALNHLEVLSVSMKTSEGDQISVRGKGRFVIDRLGPLTGKGRLSVQCRKYR</sequence>
<feature type="domain" description="RNA-binding S4" evidence="2">
    <location>
        <begin position="147"/>
        <end position="208"/>
    </location>
</feature>
<protein>
    <submittedName>
        <fullName evidence="3">YlmH/Sll1252 family protein</fullName>
    </submittedName>
</protein>
<dbReference type="PROSITE" id="PS50889">
    <property type="entry name" value="S4"/>
    <property type="match status" value="1"/>
</dbReference>
<evidence type="ECO:0000313" key="4">
    <source>
        <dbReference type="Proteomes" id="UP001524473"/>
    </source>
</evidence>
<evidence type="ECO:0000259" key="2">
    <source>
        <dbReference type="SMART" id="SM00363"/>
    </source>
</evidence>
<keyword evidence="1" id="KW-0694">RNA-binding</keyword>
<dbReference type="InterPro" id="IPR002942">
    <property type="entry name" value="S4_RNA-bd"/>
</dbReference>
<dbReference type="InterPro" id="IPR012677">
    <property type="entry name" value="Nucleotide-bd_a/b_plait_sf"/>
</dbReference>
<dbReference type="SMART" id="SM00363">
    <property type="entry name" value="S4"/>
    <property type="match status" value="1"/>
</dbReference>
<dbReference type="Gene3D" id="3.10.290.10">
    <property type="entry name" value="RNA-binding S4 domain"/>
    <property type="match status" value="1"/>
</dbReference>
<dbReference type="SUPFAM" id="SSF55174">
    <property type="entry name" value="Alpha-L RNA-binding motif"/>
    <property type="match status" value="1"/>
</dbReference>
<organism evidence="3 4">
    <name type="scientific">Neglectibacter timonensis</name>
    <dbReference type="NCBI Taxonomy" id="1776382"/>
    <lineage>
        <taxon>Bacteria</taxon>
        <taxon>Bacillati</taxon>
        <taxon>Bacillota</taxon>
        <taxon>Clostridia</taxon>
        <taxon>Eubacteriales</taxon>
        <taxon>Oscillospiraceae</taxon>
        <taxon>Neglectibacter</taxon>
    </lineage>
</organism>